<dbReference type="PANTHER" id="PTHR30146">
    <property type="entry name" value="LACI-RELATED TRANSCRIPTIONAL REPRESSOR"/>
    <property type="match status" value="1"/>
</dbReference>
<name>F4KQT4_HALH1</name>
<protein>
    <submittedName>
        <fullName evidence="5">Transcriptional regulator, LacI family</fullName>
    </submittedName>
</protein>
<keyword evidence="3" id="KW-0804">Transcription</keyword>
<dbReference type="Proteomes" id="UP000008461">
    <property type="component" value="Chromosome"/>
</dbReference>
<dbReference type="KEGG" id="hhy:Halhy_4375"/>
<dbReference type="PROSITE" id="PS50932">
    <property type="entry name" value="HTH_LACI_2"/>
    <property type="match status" value="1"/>
</dbReference>
<gene>
    <name evidence="5" type="ordered locus">Halhy_4375</name>
</gene>
<dbReference type="SUPFAM" id="SSF47413">
    <property type="entry name" value="lambda repressor-like DNA-binding domains"/>
    <property type="match status" value="1"/>
</dbReference>
<reference key="2">
    <citation type="submission" date="2011-04" db="EMBL/GenBank/DDBJ databases">
        <title>Complete sequence of chromosome of Haliscomenobacter hydrossis DSM 1100.</title>
        <authorList>
            <consortium name="US DOE Joint Genome Institute (JGI-PGF)"/>
            <person name="Lucas S."/>
            <person name="Han J."/>
            <person name="Lapidus A."/>
            <person name="Bruce D."/>
            <person name="Goodwin L."/>
            <person name="Pitluck S."/>
            <person name="Peters L."/>
            <person name="Kyrpides N."/>
            <person name="Mavromatis K."/>
            <person name="Ivanova N."/>
            <person name="Ovchinnikova G."/>
            <person name="Pagani I."/>
            <person name="Daligault H."/>
            <person name="Detter J.C."/>
            <person name="Han C."/>
            <person name="Land M."/>
            <person name="Hauser L."/>
            <person name="Markowitz V."/>
            <person name="Cheng J.-F."/>
            <person name="Hugenholtz P."/>
            <person name="Woyke T."/>
            <person name="Wu D."/>
            <person name="Verbarg S."/>
            <person name="Frueling A."/>
            <person name="Brambilla E."/>
            <person name="Klenk H.-P."/>
            <person name="Eisen J.A."/>
        </authorList>
    </citation>
    <scope>NUCLEOTIDE SEQUENCE</scope>
    <source>
        <strain>DSM 1100</strain>
    </source>
</reference>
<dbReference type="eggNOG" id="COG1609">
    <property type="taxonomic scope" value="Bacteria"/>
</dbReference>
<dbReference type="CDD" id="cd06267">
    <property type="entry name" value="PBP1_LacI_sugar_binding-like"/>
    <property type="match status" value="1"/>
</dbReference>
<dbReference type="SMART" id="SM00354">
    <property type="entry name" value="HTH_LACI"/>
    <property type="match status" value="1"/>
</dbReference>
<evidence type="ECO:0000313" key="6">
    <source>
        <dbReference type="Proteomes" id="UP000008461"/>
    </source>
</evidence>
<evidence type="ECO:0000256" key="1">
    <source>
        <dbReference type="ARBA" id="ARBA00023015"/>
    </source>
</evidence>
<feature type="domain" description="HTH lacI-type" evidence="4">
    <location>
        <begin position="4"/>
        <end position="58"/>
    </location>
</feature>
<dbReference type="Pfam" id="PF00356">
    <property type="entry name" value="LacI"/>
    <property type="match status" value="1"/>
</dbReference>
<dbReference type="InterPro" id="IPR010982">
    <property type="entry name" value="Lambda_DNA-bd_dom_sf"/>
</dbReference>
<dbReference type="InterPro" id="IPR046335">
    <property type="entry name" value="LacI/GalR-like_sensor"/>
</dbReference>
<dbReference type="RefSeq" id="WP_013766757.1">
    <property type="nucleotide sequence ID" value="NC_015510.1"/>
</dbReference>
<dbReference type="PANTHER" id="PTHR30146:SF109">
    <property type="entry name" value="HTH-TYPE TRANSCRIPTIONAL REGULATOR GALS"/>
    <property type="match status" value="1"/>
</dbReference>
<dbReference type="GO" id="GO:0000976">
    <property type="term" value="F:transcription cis-regulatory region binding"/>
    <property type="evidence" value="ECO:0007669"/>
    <property type="project" value="TreeGrafter"/>
</dbReference>
<dbReference type="GO" id="GO:0003700">
    <property type="term" value="F:DNA-binding transcription factor activity"/>
    <property type="evidence" value="ECO:0007669"/>
    <property type="project" value="TreeGrafter"/>
</dbReference>
<organism evidence="5 6">
    <name type="scientific">Haliscomenobacter hydrossis (strain ATCC 27775 / DSM 1100 / LMG 10767 / O)</name>
    <dbReference type="NCBI Taxonomy" id="760192"/>
    <lineage>
        <taxon>Bacteria</taxon>
        <taxon>Pseudomonadati</taxon>
        <taxon>Bacteroidota</taxon>
        <taxon>Saprospiria</taxon>
        <taxon>Saprospirales</taxon>
        <taxon>Haliscomenobacteraceae</taxon>
        <taxon>Haliscomenobacter</taxon>
    </lineage>
</organism>
<sequence>MEAITIKDIAKALNLSTSTVSRALRDSYEINVETKRLVLEYATKMDYRPNPIAQGLKENRSRAIAVIVPEIANNFFSEAITGIEDVANAMGYDVVIFQSHESYEKEVSNVRNVVARRVDGLLISISNQTKDVSHLSDLHERGFPLVFFDRVSDDIDTYKVVADNFSGAFKATDHLLSTGKKRIAHITSSAGLYITKERLSGYKAALEKHEIPFDANLVHYCVNFGYKEMEGIIESILSVDPMPDAIFTASDRLALACFEILLTRGIRCPEDLALIGFTNLKVAHLLSPALTTVTQPAFEIGQTAVELLIDLIEKKKRMSSTFMIKLPTELVVRASSGSKVPGFGGS</sequence>
<accession>F4KQT4</accession>
<evidence type="ECO:0000313" key="5">
    <source>
        <dbReference type="EMBL" id="AEE52219.1"/>
    </source>
</evidence>
<dbReference type="Pfam" id="PF13377">
    <property type="entry name" value="Peripla_BP_3"/>
    <property type="match status" value="1"/>
</dbReference>
<evidence type="ECO:0000256" key="3">
    <source>
        <dbReference type="ARBA" id="ARBA00023163"/>
    </source>
</evidence>
<reference evidence="5 6" key="1">
    <citation type="journal article" date="2011" name="Stand. Genomic Sci.">
        <title>Complete genome sequence of Haliscomenobacter hydrossis type strain (O).</title>
        <authorList>
            <consortium name="US DOE Joint Genome Institute (JGI-PGF)"/>
            <person name="Daligault H."/>
            <person name="Lapidus A."/>
            <person name="Zeytun A."/>
            <person name="Nolan M."/>
            <person name="Lucas S."/>
            <person name="Del Rio T.G."/>
            <person name="Tice H."/>
            <person name="Cheng J.F."/>
            <person name="Tapia R."/>
            <person name="Han C."/>
            <person name="Goodwin L."/>
            <person name="Pitluck S."/>
            <person name="Liolios K."/>
            <person name="Pagani I."/>
            <person name="Ivanova N."/>
            <person name="Huntemann M."/>
            <person name="Mavromatis K."/>
            <person name="Mikhailova N."/>
            <person name="Pati A."/>
            <person name="Chen A."/>
            <person name="Palaniappan K."/>
            <person name="Land M."/>
            <person name="Hauser L."/>
            <person name="Brambilla E.M."/>
            <person name="Rohde M."/>
            <person name="Verbarg S."/>
            <person name="Goker M."/>
            <person name="Bristow J."/>
            <person name="Eisen J.A."/>
            <person name="Markowitz V."/>
            <person name="Hugenholtz P."/>
            <person name="Kyrpides N.C."/>
            <person name="Klenk H.P."/>
            <person name="Woyke T."/>
        </authorList>
    </citation>
    <scope>NUCLEOTIDE SEQUENCE [LARGE SCALE GENOMIC DNA]</scope>
    <source>
        <strain evidence="6">ATCC 27775 / DSM 1100 / LMG 10767 / O</strain>
    </source>
</reference>
<dbReference type="InterPro" id="IPR000843">
    <property type="entry name" value="HTH_LacI"/>
</dbReference>
<dbReference type="SUPFAM" id="SSF53822">
    <property type="entry name" value="Periplasmic binding protein-like I"/>
    <property type="match status" value="1"/>
</dbReference>
<keyword evidence="6" id="KW-1185">Reference proteome</keyword>
<evidence type="ECO:0000256" key="2">
    <source>
        <dbReference type="ARBA" id="ARBA00023125"/>
    </source>
</evidence>
<dbReference type="Gene3D" id="1.10.260.40">
    <property type="entry name" value="lambda repressor-like DNA-binding domains"/>
    <property type="match status" value="1"/>
</dbReference>
<dbReference type="OrthoDB" id="833520at2"/>
<dbReference type="AlphaFoldDB" id="F4KQT4"/>
<dbReference type="CDD" id="cd01392">
    <property type="entry name" value="HTH_LacI"/>
    <property type="match status" value="1"/>
</dbReference>
<evidence type="ECO:0000259" key="4">
    <source>
        <dbReference type="PROSITE" id="PS50932"/>
    </source>
</evidence>
<dbReference type="Gene3D" id="3.40.50.2300">
    <property type="match status" value="2"/>
</dbReference>
<keyword evidence="2" id="KW-0238">DNA-binding</keyword>
<keyword evidence="1" id="KW-0805">Transcription regulation</keyword>
<dbReference type="STRING" id="760192.Halhy_4375"/>
<dbReference type="InterPro" id="IPR028082">
    <property type="entry name" value="Peripla_BP_I"/>
</dbReference>
<proteinExistence type="predicted"/>
<dbReference type="EMBL" id="CP002691">
    <property type="protein sequence ID" value="AEE52219.1"/>
    <property type="molecule type" value="Genomic_DNA"/>
</dbReference>
<dbReference type="HOGENOM" id="CLU_037628_6_0_10"/>